<dbReference type="SUPFAM" id="SSF50978">
    <property type="entry name" value="WD40 repeat-like"/>
    <property type="match status" value="1"/>
</dbReference>
<feature type="repeat" description="WD" evidence="3">
    <location>
        <begin position="319"/>
        <end position="351"/>
    </location>
</feature>
<feature type="region of interest" description="Disordered" evidence="4">
    <location>
        <begin position="391"/>
        <end position="412"/>
    </location>
</feature>
<accession>A0A8H7KHP6</accession>
<evidence type="ECO:0000313" key="5">
    <source>
        <dbReference type="EMBL" id="KAF7776460.1"/>
    </source>
</evidence>
<dbReference type="Gene3D" id="2.130.10.10">
    <property type="entry name" value="YVTN repeat-like/Quinoprotein amine dehydrogenase"/>
    <property type="match status" value="2"/>
</dbReference>
<evidence type="ECO:0000256" key="2">
    <source>
        <dbReference type="ARBA" id="ARBA00022737"/>
    </source>
</evidence>
<reference evidence="5 6" key="1">
    <citation type="journal article" name="Sci. Rep.">
        <title>Telomere-to-telomere assembled and centromere annotated genomes of the two main subspecies of the button mushroom Agaricus bisporus reveal especially polymorphic chromosome ends.</title>
        <authorList>
            <person name="Sonnenberg A.S.M."/>
            <person name="Sedaghat-Telgerd N."/>
            <person name="Lavrijssen B."/>
            <person name="Ohm R.A."/>
            <person name="Hendrickx P.M."/>
            <person name="Scholtmeijer K."/>
            <person name="Baars J.J.P."/>
            <person name="van Peer A."/>
        </authorList>
    </citation>
    <scope>NUCLEOTIDE SEQUENCE [LARGE SCALE GENOMIC DNA]</scope>
    <source>
        <strain evidence="5 6">H119_p4</strain>
    </source>
</reference>
<dbReference type="InterPro" id="IPR001680">
    <property type="entry name" value="WD40_rpt"/>
</dbReference>
<keyword evidence="1 3" id="KW-0853">WD repeat</keyword>
<dbReference type="InterPro" id="IPR036322">
    <property type="entry name" value="WD40_repeat_dom_sf"/>
</dbReference>
<protein>
    <recommendedName>
        <fullName evidence="7">WD40 repeat-like protein</fullName>
    </recommendedName>
</protein>
<organism evidence="5 6">
    <name type="scientific">Agaricus bisporus var. burnettii</name>
    <dbReference type="NCBI Taxonomy" id="192524"/>
    <lineage>
        <taxon>Eukaryota</taxon>
        <taxon>Fungi</taxon>
        <taxon>Dikarya</taxon>
        <taxon>Basidiomycota</taxon>
        <taxon>Agaricomycotina</taxon>
        <taxon>Agaricomycetes</taxon>
        <taxon>Agaricomycetidae</taxon>
        <taxon>Agaricales</taxon>
        <taxon>Agaricineae</taxon>
        <taxon>Agaricaceae</taxon>
        <taxon>Agaricus</taxon>
    </lineage>
</organism>
<dbReference type="AlphaFoldDB" id="A0A8H7KHP6"/>
<feature type="repeat" description="WD" evidence="3">
    <location>
        <begin position="85"/>
        <end position="107"/>
    </location>
</feature>
<comment type="caution">
    <text evidence="5">The sequence shown here is derived from an EMBL/GenBank/DDBJ whole genome shotgun (WGS) entry which is preliminary data.</text>
</comment>
<dbReference type="PANTHER" id="PTHR22889">
    <property type="entry name" value="WD REPEAT-CONTAINING PROTEIN 89"/>
    <property type="match status" value="1"/>
</dbReference>
<evidence type="ECO:0000313" key="6">
    <source>
        <dbReference type="Proteomes" id="UP000629468"/>
    </source>
</evidence>
<evidence type="ECO:0000256" key="1">
    <source>
        <dbReference type="ARBA" id="ARBA00022574"/>
    </source>
</evidence>
<gene>
    <name evidence="5" type="ORF">Agabi119p4_4853</name>
</gene>
<dbReference type="SMART" id="SM00320">
    <property type="entry name" value="WD40"/>
    <property type="match status" value="5"/>
</dbReference>
<dbReference type="EMBL" id="JABXXO010000006">
    <property type="protein sequence ID" value="KAF7776460.1"/>
    <property type="molecule type" value="Genomic_DNA"/>
</dbReference>
<dbReference type="Proteomes" id="UP000629468">
    <property type="component" value="Unassembled WGS sequence"/>
</dbReference>
<evidence type="ECO:0000256" key="3">
    <source>
        <dbReference type="PROSITE-ProRule" id="PRU00221"/>
    </source>
</evidence>
<evidence type="ECO:0000256" key="4">
    <source>
        <dbReference type="SAM" id="MobiDB-lite"/>
    </source>
</evidence>
<dbReference type="InterPro" id="IPR039328">
    <property type="entry name" value="WDR89"/>
</dbReference>
<proteinExistence type="predicted"/>
<dbReference type="PROSITE" id="PS50082">
    <property type="entry name" value="WD_REPEATS_2"/>
    <property type="match status" value="2"/>
</dbReference>
<dbReference type="Pfam" id="PF00400">
    <property type="entry name" value="WD40"/>
    <property type="match status" value="2"/>
</dbReference>
<keyword evidence="2" id="KW-0677">Repeat</keyword>
<sequence>MQPSASLCEARWPLASTHLNHADAYVLSLATLPTSYAASASSPSHKIDLFDKSSLRLIQSLPGHHVATTSVRAVDHILGAPTRTLISTGKDGSVKIWDERSGSHSIKLTNLGNTSLGLLSCDASPTGDLIAAGSEFQGQDSFILYWDPRQPAVPIRTHSSTHSDDITTLSFHPSAFSPPLLLSGSSDGLLSISNAIEDDEDETVIHVGAWGPSVSQSGWYTHPDNNTSLGIWAASDMETFSLWSDQLDQRYSVDIRNPSVHTTTRTWVTDYLISCYPSNNGGIKVYTGSNEGDAALISPPTLSSPTNALGNWTLHSLWTGNHIGIVRSILPDEENKVIITGGEDGKIHLWKDDSLFDMMGMVDIQDNLDDQDVDMDMDTHLDRSIWMRNGRKRERDEGEESAGKKARFYREG</sequence>
<evidence type="ECO:0008006" key="7">
    <source>
        <dbReference type="Google" id="ProtNLM"/>
    </source>
</evidence>
<dbReference type="PANTHER" id="PTHR22889:SF0">
    <property type="entry name" value="WD REPEAT-CONTAINING PROTEIN 89"/>
    <property type="match status" value="1"/>
</dbReference>
<dbReference type="InterPro" id="IPR015943">
    <property type="entry name" value="WD40/YVTN_repeat-like_dom_sf"/>
</dbReference>
<name>A0A8H7KHP6_AGABI</name>